<dbReference type="GeneID" id="75141423"/>
<protein>
    <submittedName>
        <fullName evidence="1">Uncharacterized protein</fullName>
    </submittedName>
</protein>
<reference evidence="1" key="1">
    <citation type="submission" date="2022-08" db="EMBL/GenBank/DDBJ databases">
        <authorList>
            <person name="Bogun A."/>
            <person name="Kislichkina A."/>
            <person name="Solomentsev V."/>
            <person name="Skryabin Y."/>
            <person name="Sizova A."/>
            <person name="Platonov M."/>
            <person name="Dentovskaya S."/>
        </authorList>
    </citation>
    <scope>NUCLEOTIDE SEQUENCE</scope>
    <source>
        <strain evidence="1">SCPM-O-B-7604</strain>
    </source>
</reference>
<gene>
    <name evidence="1" type="ORF">N0H69_15450</name>
</gene>
<organism evidence="1 2">
    <name type="scientific">Yersinia alsatica</name>
    <dbReference type="NCBI Taxonomy" id="2890317"/>
    <lineage>
        <taxon>Bacteria</taxon>
        <taxon>Pseudomonadati</taxon>
        <taxon>Pseudomonadota</taxon>
        <taxon>Gammaproteobacteria</taxon>
        <taxon>Enterobacterales</taxon>
        <taxon>Yersiniaceae</taxon>
        <taxon>Yersinia</taxon>
    </lineage>
</organism>
<keyword evidence="2" id="KW-1185">Reference proteome</keyword>
<evidence type="ECO:0000313" key="1">
    <source>
        <dbReference type="EMBL" id="UWM44086.1"/>
    </source>
</evidence>
<dbReference type="Proteomes" id="UP001057860">
    <property type="component" value="Chromosome"/>
</dbReference>
<evidence type="ECO:0000313" key="2">
    <source>
        <dbReference type="Proteomes" id="UP001057860"/>
    </source>
</evidence>
<proteinExistence type="predicted"/>
<dbReference type="RefSeq" id="WP_050151708.1">
    <property type="nucleotide sequence ID" value="NZ_CP104006.1"/>
</dbReference>
<name>A0ABY5UKS7_9GAMM</name>
<sequence length="69" mass="7982">MSENNSQVTKQLGNKNPKIVPLYCLAINLILNKGLRLVNPKIIQRHFNIDYSHATRIYKKIKNNNPPIK</sequence>
<dbReference type="EMBL" id="CP104006">
    <property type="protein sequence ID" value="UWM44086.1"/>
    <property type="molecule type" value="Genomic_DNA"/>
</dbReference>
<accession>A0ABY5UKS7</accession>